<keyword evidence="6" id="KW-1185">Reference proteome</keyword>
<evidence type="ECO:0000256" key="3">
    <source>
        <dbReference type="PROSITE-ProRule" id="PRU00339"/>
    </source>
</evidence>
<evidence type="ECO:0000256" key="2">
    <source>
        <dbReference type="ARBA" id="ARBA00022803"/>
    </source>
</evidence>
<dbReference type="SUPFAM" id="SSF81901">
    <property type="entry name" value="HCP-like"/>
    <property type="match status" value="1"/>
</dbReference>
<accession>A0A397V0F6</accession>
<dbReference type="Pfam" id="PF13181">
    <property type="entry name" value="TPR_8"/>
    <property type="match status" value="4"/>
</dbReference>
<dbReference type="Pfam" id="PF00651">
    <property type="entry name" value="BTB"/>
    <property type="match status" value="1"/>
</dbReference>
<sequence length="698" mass="81210">MAAKFFEQLSSDLNELLKNNDEYNVIIEVGQAPNIQAFKVHSIILKSRCLYFKDKLKSMTYNDKNVKIMKQTNISIEVFNIIIKYIYSGTISLENINTSVVFELLIASNEFGLEELIKHIQLFLLENNVSWLYNNFSRVLQASFKDNNLKDLQQFCANIIAKHPKIIFHSNEFLTLSESILIFILKLDDLQIDGGKIWEYTIKWGIAQNPSLPPNLEQWSDEHFSALKRSLQNCLPLIRYFQISSEDVDKVRPYKKILDSTSWTEIQKLKPITSHVDLDSITIANNNALETESNKAESLEIESNKAKSLEIEPNNSFTMKQCEVTYSIDKEKRFSELLTIPDDSLEIEQTNVITIKYRGKNYYCMNIDEESLKDLIKATKIEQNNGIALKYRGKTYIMMDGYDESLDNTLALKIRRNTYRLTRDYDESPTDLNKPLDGANALKIRGCTNRMMGKYEESLKDLNKSLEIEPNDTFTLKNRGESYRMMSRYEESLVDLSKSLKIKPNDALALKIRGDTYRLMNKYEESIIDLNKSLRIKPNDALTLKFRGSTYRMMGKYEESLEDLNKSLKIKPNDAFTLKSRGETYRMMRRYEESLADLNKSLEIKPDDAFVLKVRGDIYRLMGRYEESLVDLNKSLEIEPNDGFALRTRGDTYRLIDRYEESLIDLNKSLEIEPDNEIALNLRGIIDPYNEWVLDQRK</sequence>
<evidence type="ECO:0000313" key="6">
    <source>
        <dbReference type="Proteomes" id="UP000266673"/>
    </source>
</evidence>
<dbReference type="EMBL" id="QKWP01000748">
    <property type="protein sequence ID" value="RIB15371.1"/>
    <property type="molecule type" value="Genomic_DNA"/>
</dbReference>
<dbReference type="InterPro" id="IPR011705">
    <property type="entry name" value="BACK"/>
</dbReference>
<evidence type="ECO:0000259" key="4">
    <source>
        <dbReference type="PROSITE" id="PS50097"/>
    </source>
</evidence>
<comment type="caution">
    <text evidence="5">The sequence shown here is derived from an EMBL/GenBank/DDBJ whole genome shotgun (WGS) entry which is preliminary data.</text>
</comment>
<feature type="repeat" description="TPR" evidence="3">
    <location>
        <begin position="643"/>
        <end position="676"/>
    </location>
</feature>
<evidence type="ECO:0000313" key="5">
    <source>
        <dbReference type="EMBL" id="RIB15371.1"/>
    </source>
</evidence>
<dbReference type="InterPro" id="IPR011990">
    <property type="entry name" value="TPR-like_helical_dom_sf"/>
</dbReference>
<feature type="repeat" description="TPR" evidence="3">
    <location>
        <begin position="575"/>
        <end position="608"/>
    </location>
</feature>
<dbReference type="Pfam" id="PF07707">
    <property type="entry name" value="BACK"/>
    <property type="match status" value="1"/>
</dbReference>
<dbReference type="SMART" id="SM00028">
    <property type="entry name" value="TPR"/>
    <property type="match status" value="8"/>
</dbReference>
<organism evidence="5 6">
    <name type="scientific">Gigaspora rosea</name>
    <dbReference type="NCBI Taxonomy" id="44941"/>
    <lineage>
        <taxon>Eukaryota</taxon>
        <taxon>Fungi</taxon>
        <taxon>Fungi incertae sedis</taxon>
        <taxon>Mucoromycota</taxon>
        <taxon>Glomeromycotina</taxon>
        <taxon>Glomeromycetes</taxon>
        <taxon>Diversisporales</taxon>
        <taxon>Gigasporaceae</taxon>
        <taxon>Gigaspora</taxon>
    </lineage>
</organism>
<feature type="repeat" description="TPR" evidence="3">
    <location>
        <begin position="507"/>
        <end position="540"/>
    </location>
</feature>
<keyword evidence="1" id="KW-0677">Repeat</keyword>
<protein>
    <recommendedName>
        <fullName evidence="4">BTB domain-containing protein</fullName>
    </recommendedName>
</protein>
<feature type="repeat" description="TPR" evidence="3">
    <location>
        <begin position="609"/>
        <end position="642"/>
    </location>
</feature>
<dbReference type="SUPFAM" id="SSF48452">
    <property type="entry name" value="TPR-like"/>
    <property type="match status" value="1"/>
</dbReference>
<dbReference type="PANTHER" id="PTHR44858">
    <property type="entry name" value="TETRATRICOPEPTIDE REPEAT PROTEIN 6"/>
    <property type="match status" value="1"/>
</dbReference>
<reference evidence="5 6" key="1">
    <citation type="submission" date="2018-06" db="EMBL/GenBank/DDBJ databases">
        <title>Comparative genomics reveals the genomic features of Rhizophagus irregularis, R. cerebriforme, R. diaphanum and Gigaspora rosea, and their symbiotic lifestyle signature.</title>
        <authorList>
            <person name="Morin E."/>
            <person name="San Clemente H."/>
            <person name="Chen E.C.H."/>
            <person name="De La Providencia I."/>
            <person name="Hainaut M."/>
            <person name="Kuo A."/>
            <person name="Kohler A."/>
            <person name="Murat C."/>
            <person name="Tang N."/>
            <person name="Roy S."/>
            <person name="Loubradou J."/>
            <person name="Henrissat B."/>
            <person name="Grigoriev I.V."/>
            <person name="Corradi N."/>
            <person name="Roux C."/>
            <person name="Martin F.M."/>
        </authorList>
    </citation>
    <scope>NUCLEOTIDE SEQUENCE [LARGE SCALE GENOMIC DNA]</scope>
    <source>
        <strain evidence="5 6">DAOM 194757</strain>
    </source>
</reference>
<dbReference type="AlphaFoldDB" id="A0A397V0F6"/>
<feature type="repeat" description="TPR" evidence="3">
    <location>
        <begin position="439"/>
        <end position="472"/>
    </location>
</feature>
<dbReference type="Gene3D" id="1.25.40.10">
    <property type="entry name" value="Tetratricopeptide repeat domain"/>
    <property type="match status" value="3"/>
</dbReference>
<dbReference type="Gene3D" id="3.30.710.10">
    <property type="entry name" value="Potassium Channel Kv1.1, Chain A"/>
    <property type="match status" value="1"/>
</dbReference>
<dbReference type="Gene3D" id="1.25.40.420">
    <property type="match status" value="1"/>
</dbReference>
<dbReference type="InterPro" id="IPR000210">
    <property type="entry name" value="BTB/POZ_dom"/>
</dbReference>
<feature type="repeat" description="TPR" evidence="3">
    <location>
        <begin position="473"/>
        <end position="506"/>
    </location>
</feature>
<keyword evidence="2 3" id="KW-0802">TPR repeat</keyword>
<dbReference type="OrthoDB" id="45365at2759"/>
<dbReference type="InterPro" id="IPR050498">
    <property type="entry name" value="Ycf3"/>
</dbReference>
<dbReference type="PANTHER" id="PTHR44858:SF1">
    <property type="entry name" value="UDP-N-ACETYLGLUCOSAMINE--PEPTIDE N-ACETYLGLUCOSAMINYLTRANSFERASE SPINDLY-RELATED"/>
    <property type="match status" value="1"/>
</dbReference>
<dbReference type="InterPro" id="IPR019734">
    <property type="entry name" value="TPR_rpt"/>
</dbReference>
<feature type="repeat" description="TPR" evidence="3">
    <location>
        <begin position="541"/>
        <end position="574"/>
    </location>
</feature>
<dbReference type="PROSITE" id="PS50005">
    <property type="entry name" value="TPR"/>
    <property type="match status" value="7"/>
</dbReference>
<evidence type="ECO:0000256" key="1">
    <source>
        <dbReference type="ARBA" id="ARBA00022737"/>
    </source>
</evidence>
<dbReference type="Proteomes" id="UP000266673">
    <property type="component" value="Unassembled WGS sequence"/>
</dbReference>
<dbReference type="SUPFAM" id="SSF54695">
    <property type="entry name" value="POZ domain"/>
    <property type="match status" value="1"/>
</dbReference>
<gene>
    <name evidence="5" type="ORF">C2G38_2143597</name>
</gene>
<dbReference type="SMART" id="SM00225">
    <property type="entry name" value="BTB"/>
    <property type="match status" value="1"/>
</dbReference>
<feature type="domain" description="BTB" evidence="4">
    <location>
        <begin position="23"/>
        <end position="95"/>
    </location>
</feature>
<name>A0A397V0F6_9GLOM</name>
<dbReference type="Pfam" id="PF13424">
    <property type="entry name" value="TPR_12"/>
    <property type="match status" value="1"/>
</dbReference>
<dbReference type="PROSITE" id="PS50097">
    <property type="entry name" value="BTB"/>
    <property type="match status" value="1"/>
</dbReference>
<proteinExistence type="predicted"/>
<dbReference type="InterPro" id="IPR011333">
    <property type="entry name" value="SKP1/BTB/POZ_sf"/>
</dbReference>